<comment type="caution">
    <text evidence="2">The sequence shown here is derived from an EMBL/GenBank/DDBJ whole genome shotgun (WGS) entry which is preliminary data.</text>
</comment>
<keyword evidence="3" id="KW-1185">Reference proteome</keyword>
<feature type="compositionally biased region" description="Acidic residues" evidence="1">
    <location>
        <begin position="150"/>
        <end position="163"/>
    </location>
</feature>
<evidence type="ECO:0000313" key="2">
    <source>
        <dbReference type="EMBL" id="KAK4223946.1"/>
    </source>
</evidence>
<gene>
    <name evidence="2" type="ORF">QBC38DRAFT_502669</name>
</gene>
<evidence type="ECO:0000256" key="1">
    <source>
        <dbReference type="SAM" id="MobiDB-lite"/>
    </source>
</evidence>
<dbReference type="AlphaFoldDB" id="A0AAN7BIJ1"/>
<evidence type="ECO:0000313" key="3">
    <source>
        <dbReference type="Proteomes" id="UP001301958"/>
    </source>
</evidence>
<sequence length="190" mass="19940">MPASAAPPGDGGRPPHDKRGPFDKAEPPTKDSCPDCTEFELCGPCEKAHEQLCRMGERRSSSAISSRKPPSPDTAKHRSPTSPLSRSFSRRGATYTFKLAPISDHSAPTSSDAGPSDKASEASDEPSNEPNVDDQAGGSADTSGASGETPENDQQDGSQDDSSESATSQQSAPEYTLPTTPTRGRRSSTF</sequence>
<reference evidence="2" key="2">
    <citation type="submission" date="2023-05" db="EMBL/GenBank/DDBJ databases">
        <authorList>
            <consortium name="Lawrence Berkeley National Laboratory"/>
            <person name="Steindorff A."/>
            <person name="Hensen N."/>
            <person name="Bonometti L."/>
            <person name="Westerberg I."/>
            <person name="Brannstrom I.O."/>
            <person name="Guillou S."/>
            <person name="Cros-Aarteil S."/>
            <person name="Calhoun S."/>
            <person name="Haridas S."/>
            <person name="Kuo A."/>
            <person name="Mondo S."/>
            <person name="Pangilinan J."/>
            <person name="Riley R."/>
            <person name="Labutti K."/>
            <person name="Andreopoulos B."/>
            <person name="Lipzen A."/>
            <person name="Chen C."/>
            <person name="Yanf M."/>
            <person name="Daum C."/>
            <person name="Ng V."/>
            <person name="Clum A."/>
            <person name="Ohm R."/>
            <person name="Martin F."/>
            <person name="Silar P."/>
            <person name="Natvig D."/>
            <person name="Lalanne C."/>
            <person name="Gautier V."/>
            <person name="Ament-Velasquez S.L."/>
            <person name="Kruys A."/>
            <person name="Hutchinson M.I."/>
            <person name="Powell A.J."/>
            <person name="Barry K."/>
            <person name="Miller A.N."/>
            <person name="Grigoriev I.V."/>
            <person name="Debuchy R."/>
            <person name="Gladieux P."/>
            <person name="Thoren M.H."/>
            <person name="Johannesson H."/>
        </authorList>
    </citation>
    <scope>NUCLEOTIDE SEQUENCE</scope>
    <source>
        <strain evidence="2">CBS 990.96</strain>
    </source>
</reference>
<protein>
    <submittedName>
        <fullName evidence="2">Uncharacterized protein</fullName>
    </submittedName>
</protein>
<feature type="region of interest" description="Disordered" evidence="1">
    <location>
        <begin position="53"/>
        <end position="190"/>
    </location>
</feature>
<accession>A0AAN7BIJ1</accession>
<name>A0AAN7BIJ1_9PEZI</name>
<organism evidence="2 3">
    <name type="scientific">Podospora fimiseda</name>
    <dbReference type="NCBI Taxonomy" id="252190"/>
    <lineage>
        <taxon>Eukaryota</taxon>
        <taxon>Fungi</taxon>
        <taxon>Dikarya</taxon>
        <taxon>Ascomycota</taxon>
        <taxon>Pezizomycotina</taxon>
        <taxon>Sordariomycetes</taxon>
        <taxon>Sordariomycetidae</taxon>
        <taxon>Sordariales</taxon>
        <taxon>Podosporaceae</taxon>
        <taxon>Podospora</taxon>
    </lineage>
</organism>
<proteinExistence type="predicted"/>
<feature type="compositionally biased region" description="Basic and acidic residues" evidence="1">
    <location>
        <begin position="13"/>
        <end position="33"/>
    </location>
</feature>
<dbReference type="Proteomes" id="UP001301958">
    <property type="component" value="Unassembled WGS sequence"/>
</dbReference>
<feature type="region of interest" description="Disordered" evidence="1">
    <location>
        <begin position="1"/>
        <end position="35"/>
    </location>
</feature>
<dbReference type="EMBL" id="MU865408">
    <property type="protein sequence ID" value="KAK4223946.1"/>
    <property type="molecule type" value="Genomic_DNA"/>
</dbReference>
<reference evidence="2" key="1">
    <citation type="journal article" date="2023" name="Mol. Phylogenet. Evol.">
        <title>Genome-scale phylogeny and comparative genomics of the fungal order Sordariales.</title>
        <authorList>
            <person name="Hensen N."/>
            <person name="Bonometti L."/>
            <person name="Westerberg I."/>
            <person name="Brannstrom I.O."/>
            <person name="Guillou S."/>
            <person name="Cros-Aarteil S."/>
            <person name="Calhoun S."/>
            <person name="Haridas S."/>
            <person name="Kuo A."/>
            <person name="Mondo S."/>
            <person name="Pangilinan J."/>
            <person name="Riley R."/>
            <person name="LaButti K."/>
            <person name="Andreopoulos B."/>
            <person name="Lipzen A."/>
            <person name="Chen C."/>
            <person name="Yan M."/>
            <person name="Daum C."/>
            <person name="Ng V."/>
            <person name="Clum A."/>
            <person name="Steindorff A."/>
            <person name="Ohm R.A."/>
            <person name="Martin F."/>
            <person name="Silar P."/>
            <person name="Natvig D.O."/>
            <person name="Lalanne C."/>
            <person name="Gautier V."/>
            <person name="Ament-Velasquez S.L."/>
            <person name="Kruys A."/>
            <person name="Hutchinson M.I."/>
            <person name="Powell A.J."/>
            <person name="Barry K."/>
            <person name="Miller A.N."/>
            <person name="Grigoriev I.V."/>
            <person name="Debuchy R."/>
            <person name="Gladieux P."/>
            <person name="Hiltunen Thoren M."/>
            <person name="Johannesson H."/>
        </authorList>
    </citation>
    <scope>NUCLEOTIDE SEQUENCE</scope>
    <source>
        <strain evidence="2">CBS 990.96</strain>
    </source>
</reference>
<feature type="compositionally biased region" description="Low complexity" evidence="1">
    <location>
        <begin position="133"/>
        <end position="147"/>
    </location>
</feature>